<name>A0A2H3BE56_9AGAR</name>
<gene>
    <name evidence="1" type="ORF">ARMSODRAFT_1088010</name>
</gene>
<protein>
    <submittedName>
        <fullName evidence="1">Uncharacterized protein</fullName>
    </submittedName>
</protein>
<keyword evidence="2" id="KW-1185">Reference proteome</keyword>
<dbReference type="Proteomes" id="UP000218334">
    <property type="component" value="Unassembled WGS sequence"/>
</dbReference>
<proteinExistence type="predicted"/>
<reference evidence="2" key="1">
    <citation type="journal article" date="2017" name="Nat. Ecol. Evol.">
        <title>Genome expansion and lineage-specific genetic innovations in the forest pathogenic fungi Armillaria.</title>
        <authorList>
            <person name="Sipos G."/>
            <person name="Prasanna A.N."/>
            <person name="Walter M.C."/>
            <person name="O'Connor E."/>
            <person name="Balint B."/>
            <person name="Krizsan K."/>
            <person name="Kiss B."/>
            <person name="Hess J."/>
            <person name="Varga T."/>
            <person name="Slot J."/>
            <person name="Riley R."/>
            <person name="Boka B."/>
            <person name="Rigling D."/>
            <person name="Barry K."/>
            <person name="Lee J."/>
            <person name="Mihaltcheva S."/>
            <person name="LaButti K."/>
            <person name="Lipzen A."/>
            <person name="Waldron R."/>
            <person name="Moloney N.M."/>
            <person name="Sperisen C."/>
            <person name="Kredics L."/>
            <person name="Vagvoelgyi C."/>
            <person name="Patrignani A."/>
            <person name="Fitzpatrick D."/>
            <person name="Nagy I."/>
            <person name="Doyle S."/>
            <person name="Anderson J.B."/>
            <person name="Grigoriev I.V."/>
            <person name="Gueldener U."/>
            <person name="Muensterkoetter M."/>
            <person name="Nagy L.G."/>
        </authorList>
    </citation>
    <scope>NUCLEOTIDE SEQUENCE [LARGE SCALE GENOMIC DNA]</scope>
    <source>
        <strain evidence="2">28-4</strain>
    </source>
</reference>
<accession>A0A2H3BE56</accession>
<sequence>MRSPTSFSKPSRNPVQNSNNSLSASIELVKGAVAVGEMLPVAGSFVKSLAGTAVVFLENLERFEKNKEDVQVLARDITDVVIIVRDAGINISAESESAEYAADLKNSCAEFQKFLSDLTTQVIDIERTEQGFWRNIKKLLTSRDVQEKIKSYRQVMEGARLNLLLSLNLKSVASTFRIDHGVAALQSSQTDLATITRDIQRVTARSSADNKFHSLIYGDIQCRDTWSTKKIYGMVDGDLIQVGEVIKYAADVSTSNRVFVVKEYSGDAGLLEWERDFHVHSTAPRHQNLRQLYGSGILVCIRQFI</sequence>
<evidence type="ECO:0000313" key="2">
    <source>
        <dbReference type="Proteomes" id="UP000218334"/>
    </source>
</evidence>
<evidence type="ECO:0000313" key="1">
    <source>
        <dbReference type="EMBL" id="PBK64328.1"/>
    </source>
</evidence>
<dbReference type="EMBL" id="KZ293452">
    <property type="protein sequence ID" value="PBK64328.1"/>
    <property type="molecule type" value="Genomic_DNA"/>
</dbReference>
<dbReference type="AlphaFoldDB" id="A0A2H3BE56"/>
<organism evidence="1 2">
    <name type="scientific">Armillaria solidipes</name>
    <dbReference type="NCBI Taxonomy" id="1076256"/>
    <lineage>
        <taxon>Eukaryota</taxon>
        <taxon>Fungi</taxon>
        <taxon>Dikarya</taxon>
        <taxon>Basidiomycota</taxon>
        <taxon>Agaricomycotina</taxon>
        <taxon>Agaricomycetes</taxon>
        <taxon>Agaricomycetidae</taxon>
        <taxon>Agaricales</taxon>
        <taxon>Marasmiineae</taxon>
        <taxon>Physalacriaceae</taxon>
        <taxon>Armillaria</taxon>
    </lineage>
</organism>